<feature type="chain" id="PRO_5037356673" description="Septum formation-related domain-containing protein" evidence="1">
    <location>
        <begin position="23"/>
        <end position="301"/>
    </location>
</feature>
<evidence type="ECO:0000313" key="3">
    <source>
        <dbReference type="EMBL" id="MBE1486532.1"/>
    </source>
</evidence>
<gene>
    <name evidence="3" type="ORF">H4W31_002170</name>
</gene>
<evidence type="ECO:0000256" key="1">
    <source>
        <dbReference type="SAM" id="SignalP"/>
    </source>
</evidence>
<evidence type="ECO:0000313" key="4">
    <source>
        <dbReference type="Proteomes" id="UP000649753"/>
    </source>
</evidence>
<reference evidence="3" key="1">
    <citation type="submission" date="2020-10" db="EMBL/GenBank/DDBJ databases">
        <title>Sequencing the genomes of 1000 actinobacteria strains.</title>
        <authorList>
            <person name="Klenk H.-P."/>
        </authorList>
    </citation>
    <scope>NUCLEOTIDE SEQUENCE</scope>
    <source>
        <strain evidence="3">DSM 46832</strain>
    </source>
</reference>
<accession>A0A927M1T1</accession>
<keyword evidence="1" id="KW-0732">Signal</keyword>
<organism evidence="3 4">
    <name type="scientific">Plantactinospora soyae</name>
    <dbReference type="NCBI Taxonomy" id="1544732"/>
    <lineage>
        <taxon>Bacteria</taxon>
        <taxon>Bacillati</taxon>
        <taxon>Actinomycetota</taxon>
        <taxon>Actinomycetes</taxon>
        <taxon>Micromonosporales</taxon>
        <taxon>Micromonosporaceae</taxon>
        <taxon>Plantactinospora</taxon>
    </lineage>
</organism>
<comment type="caution">
    <text evidence="3">The sequence shown here is derived from an EMBL/GenBank/DDBJ whole genome shotgun (WGS) entry which is preliminary data.</text>
</comment>
<dbReference type="Proteomes" id="UP000649753">
    <property type="component" value="Unassembled WGS sequence"/>
</dbReference>
<dbReference type="RefSeq" id="WP_225945475.1">
    <property type="nucleotide sequence ID" value="NZ_JADBEB010000001.1"/>
</dbReference>
<name>A0A927M1T1_9ACTN</name>
<sequence>MRRWMTALALAGAVGLGAGGCAAPGGSDGDLTDDWARVGEPKTFSPKADACHAADFSETVYLSSYLPVDCPTSHRLETVHVGAFTAAAANAAAPPARGSADFGKAYAECDGKAREFLGADFRTGRLWLGVATPSPHGWSGGARWFRCDVTELSNVEDDGDTVTRTGSLKGALRTPGPLHLGCYAATLTRTENIDRMPTVDCGKRHNSEFTGVWRAPAGLKYPSAERDWAAFYDGCYQVTARYVEVPQNSIRFRTGIMALPSGAEEWQAGNRGVRCYLWISDGRFTRSLKGAGTAGLPLRTG</sequence>
<dbReference type="Pfam" id="PF13845">
    <property type="entry name" value="Septum_form"/>
    <property type="match status" value="1"/>
</dbReference>
<protein>
    <recommendedName>
        <fullName evidence="2">Septum formation-related domain-containing protein</fullName>
    </recommendedName>
</protein>
<dbReference type="InterPro" id="IPR026004">
    <property type="entry name" value="Septum_form"/>
</dbReference>
<feature type="domain" description="Septum formation-related" evidence="2">
    <location>
        <begin position="50"/>
        <end position="275"/>
    </location>
</feature>
<dbReference type="EMBL" id="JADBEB010000001">
    <property type="protein sequence ID" value="MBE1486532.1"/>
    <property type="molecule type" value="Genomic_DNA"/>
</dbReference>
<proteinExistence type="predicted"/>
<keyword evidence="4" id="KW-1185">Reference proteome</keyword>
<dbReference type="AlphaFoldDB" id="A0A927M1T1"/>
<dbReference type="PROSITE" id="PS51257">
    <property type="entry name" value="PROKAR_LIPOPROTEIN"/>
    <property type="match status" value="1"/>
</dbReference>
<evidence type="ECO:0000259" key="2">
    <source>
        <dbReference type="Pfam" id="PF13845"/>
    </source>
</evidence>
<feature type="signal peptide" evidence="1">
    <location>
        <begin position="1"/>
        <end position="22"/>
    </location>
</feature>